<accession>A0A2M7CQ55</accession>
<organism evidence="1 2">
    <name type="scientific">Candidatus Wolfebacteria bacterium CG02_land_8_20_14_3_00_37_12</name>
    <dbReference type="NCBI Taxonomy" id="1975066"/>
    <lineage>
        <taxon>Bacteria</taxon>
        <taxon>Candidatus Wolfeibacteriota</taxon>
    </lineage>
</organism>
<evidence type="ECO:0000313" key="1">
    <source>
        <dbReference type="EMBL" id="PIV31765.1"/>
    </source>
</evidence>
<comment type="caution">
    <text evidence="1">The sequence shown here is derived from an EMBL/GenBank/DDBJ whole genome shotgun (WGS) entry which is preliminary data.</text>
</comment>
<dbReference type="EMBL" id="PEUH01000032">
    <property type="protein sequence ID" value="PIV31765.1"/>
    <property type="molecule type" value="Genomic_DNA"/>
</dbReference>
<dbReference type="AlphaFoldDB" id="A0A2M7CQ55"/>
<evidence type="ECO:0000313" key="2">
    <source>
        <dbReference type="Proteomes" id="UP000230595"/>
    </source>
</evidence>
<dbReference type="Proteomes" id="UP000230595">
    <property type="component" value="Unassembled WGS sequence"/>
</dbReference>
<reference evidence="2" key="1">
    <citation type="submission" date="2017-09" db="EMBL/GenBank/DDBJ databases">
        <title>Depth-based differentiation of microbial function through sediment-hosted aquifers and enrichment of novel symbionts in the deep terrestrial subsurface.</title>
        <authorList>
            <person name="Probst A.J."/>
            <person name="Ladd B."/>
            <person name="Jarett J.K."/>
            <person name="Geller-Mcgrath D.E."/>
            <person name="Sieber C.M.K."/>
            <person name="Emerson J.B."/>
            <person name="Anantharaman K."/>
            <person name="Thomas B.C."/>
            <person name="Malmstrom R."/>
            <person name="Stieglmeier M."/>
            <person name="Klingl A."/>
            <person name="Woyke T."/>
            <person name="Ryan C.M."/>
            <person name="Banfield J.F."/>
        </authorList>
    </citation>
    <scope>NUCLEOTIDE SEQUENCE [LARGE SCALE GENOMIC DNA]</scope>
</reference>
<proteinExistence type="predicted"/>
<protein>
    <submittedName>
        <fullName evidence="1">Uncharacterized protein</fullName>
    </submittedName>
</protein>
<gene>
    <name evidence="1" type="ORF">COS33_01465</name>
</gene>
<name>A0A2M7CQ55_9BACT</name>
<sequence>MLGCASVKVSKIFTFSVADIPICYFPADCLEEHPAGAISLVSSKANYCAEGEENFIAGIKLFWF</sequence>